<sequence length="245" mass="26332">MTVPAGPLAEVAAKGFARVPGTVMAALMAEGGKPAALAPFFASWERLETDAFMRDGGRYRRRRIANFSAEPGVPGHVRGEHRPHFQAVVHNTLNGGVDRWFAAMEDAVAESPPMLALLELGRSMAEALHGPHPWFVEAHQFRIEAVAGAPGYPTPEGVHHDGVDCVLIVMIARTNLEGGETVIEDDDGNRLAEFVLSDPLDTAMVDDPRVMHGVSPVAPADATQPSCRDVLVLTWKRGGVHNRVG</sequence>
<dbReference type="GO" id="GO:0051213">
    <property type="term" value="F:dioxygenase activity"/>
    <property type="evidence" value="ECO:0007669"/>
    <property type="project" value="UniProtKB-KW"/>
</dbReference>
<evidence type="ECO:0000313" key="2">
    <source>
        <dbReference type="Proteomes" id="UP000698752"/>
    </source>
</evidence>
<dbReference type="Proteomes" id="UP000698752">
    <property type="component" value="Unassembled WGS sequence"/>
</dbReference>
<keyword evidence="2" id="KW-1185">Reference proteome</keyword>
<proteinExistence type="predicted"/>
<keyword evidence="1" id="KW-0223">Dioxygenase</keyword>
<evidence type="ECO:0000313" key="1">
    <source>
        <dbReference type="EMBL" id="MBR0648158.1"/>
    </source>
</evidence>
<protein>
    <submittedName>
        <fullName evidence="1">2OG-Fe dioxygenase family protein</fullName>
    </submittedName>
</protein>
<dbReference type="Pfam" id="PF10014">
    <property type="entry name" value="2OG-Fe_Oxy_2"/>
    <property type="match status" value="1"/>
</dbReference>
<dbReference type="RefSeq" id="WP_211865131.1">
    <property type="nucleotide sequence ID" value="NZ_JAAEDI010000001.1"/>
</dbReference>
<comment type="caution">
    <text evidence="1">The sequence shown here is derived from an EMBL/GenBank/DDBJ whole genome shotgun (WGS) entry which is preliminary data.</text>
</comment>
<keyword evidence="1" id="KW-0560">Oxidoreductase</keyword>
<reference evidence="2" key="1">
    <citation type="journal article" date="2021" name="Syst. Appl. Microbiol.">
        <title>Roseomonas hellenica sp. nov., isolated from roots of wild-growing Alkanna tinctoria.</title>
        <authorList>
            <person name="Rat A."/>
            <person name="Naranjo H.D."/>
            <person name="Lebbe L."/>
            <person name="Cnockaert M."/>
            <person name="Krigas N."/>
            <person name="Grigoriadou K."/>
            <person name="Maloupa E."/>
            <person name="Willems A."/>
        </authorList>
    </citation>
    <scope>NUCLEOTIDE SEQUENCE [LARGE SCALE GENOMIC DNA]</scope>
    <source>
        <strain evidence="2">LMG 31159</strain>
    </source>
</reference>
<gene>
    <name evidence="1" type="ORF">GXW78_00660</name>
</gene>
<dbReference type="Gene3D" id="2.60.120.620">
    <property type="entry name" value="q2cbj1_9rhob like domain"/>
    <property type="match status" value="1"/>
</dbReference>
<name>A0ABS5EAV0_9PROT</name>
<organism evidence="1 2">
    <name type="scientific">Neoroseomonas terrae</name>
    <dbReference type="NCBI Taxonomy" id="424799"/>
    <lineage>
        <taxon>Bacteria</taxon>
        <taxon>Pseudomonadati</taxon>
        <taxon>Pseudomonadota</taxon>
        <taxon>Alphaproteobacteria</taxon>
        <taxon>Acetobacterales</taxon>
        <taxon>Acetobacteraceae</taxon>
        <taxon>Neoroseomonas</taxon>
    </lineage>
</organism>
<accession>A0ABS5EAV0</accession>
<dbReference type="InterPro" id="IPR018724">
    <property type="entry name" value="2OG-Fe_dioxygenase"/>
</dbReference>
<dbReference type="EMBL" id="JAAEDI010000001">
    <property type="protein sequence ID" value="MBR0648158.1"/>
    <property type="molecule type" value="Genomic_DNA"/>
</dbReference>